<name>A0AAE0WI65_9PEZI</name>
<evidence type="ECO:0000313" key="1">
    <source>
        <dbReference type="EMBL" id="KAK3672725.1"/>
    </source>
</evidence>
<dbReference type="AlphaFoldDB" id="A0AAE0WI65"/>
<comment type="caution">
    <text evidence="1">The sequence shown here is derived from an EMBL/GenBank/DDBJ whole genome shotgun (WGS) entry which is preliminary data.</text>
</comment>
<accession>A0AAE0WI65</accession>
<protein>
    <submittedName>
        <fullName evidence="1">Uncharacterized protein</fullName>
    </submittedName>
</protein>
<evidence type="ECO:0000313" key="2">
    <source>
        <dbReference type="Proteomes" id="UP001274830"/>
    </source>
</evidence>
<organism evidence="1 2">
    <name type="scientific">Recurvomyces mirabilis</name>
    <dbReference type="NCBI Taxonomy" id="574656"/>
    <lineage>
        <taxon>Eukaryota</taxon>
        <taxon>Fungi</taxon>
        <taxon>Dikarya</taxon>
        <taxon>Ascomycota</taxon>
        <taxon>Pezizomycotina</taxon>
        <taxon>Dothideomycetes</taxon>
        <taxon>Dothideomycetidae</taxon>
        <taxon>Mycosphaerellales</taxon>
        <taxon>Teratosphaeriaceae</taxon>
        <taxon>Recurvomyces</taxon>
    </lineage>
</organism>
<proteinExistence type="predicted"/>
<reference evidence="1" key="1">
    <citation type="submission" date="2023-07" db="EMBL/GenBank/DDBJ databases">
        <title>Black Yeasts Isolated from many extreme environments.</title>
        <authorList>
            <person name="Coleine C."/>
            <person name="Stajich J.E."/>
            <person name="Selbmann L."/>
        </authorList>
    </citation>
    <scope>NUCLEOTIDE SEQUENCE</scope>
    <source>
        <strain evidence="1">CCFEE 5485</strain>
    </source>
</reference>
<gene>
    <name evidence="1" type="ORF">LTR78_007311</name>
</gene>
<dbReference type="Proteomes" id="UP001274830">
    <property type="component" value="Unassembled WGS sequence"/>
</dbReference>
<sequence>MKVANLLGLLQELRDQIVQQAFQAEYFVDTIANDACHPVVPSAGLLLASRQMYDEANTSYTIALRRFWLVNTQKGNDDFRESEIESQSQQMCVPLHRNHEHVNICLNFQPATFDKNGSMELPQRVNVTLFPRMYLDTARRQSMPFRLAHDQVELLANQAQTTKSTMDAYPEVDTNLNAQTPPDPGWSFCTTSETGFVHGVHHLTNALNETTSMLPNQSKDHQATVFLGLASQVQDLCGPSTAGKATPSLLIICIVITIIDSITRRH</sequence>
<keyword evidence="2" id="KW-1185">Reference proteome</keyword>
<dbReference type="EMBL" id="JAUTXT010000030">
    <property type="protein sequence ID" value="KAK3672725.1"/>
    <property type="molecule type" value="Genomic_DNA"/>
</dbReference>